<name>A0A8B6FEL9_MYTGA</name>
<dbReference type="SUPFAM" id="SSF103647">
    <property type="entry name" value="TSP type-3 repeat"/>
    <property type="match status" value="3"/>
</dbReference>
<dbReference type="CDD" id="cd00054">
    <property type="entry name" value="EGF_CA"/>
    <property type="match status" value="2"/>
</dbReference>
<dbReference type="InterPro" id="IPR020894">
    <property type="entry name" value="Cadherin_CS"/>
</dbReference>
<dbReference type="InterPro" id="IPR000742">
    <property type="entry name" value="EGF"/>
</dbReference>
<dbReference type="Pfam" id="PF01061">
    <property type="entry name" value="ABC2_membrane"/>
    <property type="match status" value="1"/>
</dbReference>
<dbReference type="SMART" id="SM00231">
    <property type="entry name" value="FA58C"/>
    <property type="match status" value="1"/>
</dbReference>
<evidence type="ECO:0000256" key="3">
    <source>
        <dbReference type="ARBA" id="ARBA00022536"/>
    </source>
</evidence>
<dbReference type="SMART" id="SM01411">
    <property type="entry name" value="Ephrin_rec_like"/>
    <property type="match status" value="1"/>
</dbReference>
<dbReference type="Gene3D" id="2.60.120.260">
    <property type="entry name" value="Galactose-binding domain-like"/>
    <property type="match status" value="1"/>
</dbReference>
<feature type="region of interest" description="Disordered" evidence="14">
    <location>
        <begin position="1036"/>
        <end position="1055"/>
    </location>
</feature>
<dbReference type="Gene3D" id="2.60.40.60">
    <property type="entry name" value="Cadherins"/>
    <property type="match status" value="1"/>
</dbReference>
<feature type="domain" description="F5/8 type C" evidence="15">
    <location>
        <begin position="488"/>
        <end position="641"/>
    </location>
</feature>
<dbReference type="GO" id="GO:0005886">
    <property type="term" value="C:plasma membrane"/>
    <property type="evidence" value="ECO:0007669"/>
    <property type="project" value="InterPro"/>
</dbReference>
<dbReference type="SMART" id="SM00181">
    <property type="entry name" value="EGF"/>
    <property type="match status" value="4"/>
</dbReference>
<dbReference type="PROSITE" id="PS50022">
    <property type="entry name" value="FA58C_3"/>
    <property type="match status" value="1"/>
</dbReference>
<dbReference type="PROSITE" id="PS00232">
    <property type="entry name" value="CADHERIN_1"/>
    <property type="match status" value="1"/>
</dbReference>
<evidence type="ECO:0000313" key="18">
    <source>
        <dbReference type="EMBL" id="VDI48888.1"/>
    </source>
</evidence>
<dbReference type="InterPro" id="IPR013525">
    <property type="entry name" value="ABC2_TM"/>
</dbReference>
<dbReference type="Pfam" id="PF07645">
    <property type="entry name" value="EGF_CA"/>
    <property type="match status" value="3"/>
</dbReference>
<keyword evidence="5" id="KW-0732">Signal</keyword>
<feature type="domain" description="EGF-like" evidence="16">
    <location>
        <begin position="860"/>
        <end position="898"/>
    </location>
</feature>
<comment type="similarity">
    <text evidence="2">Belongs to the thrombospondin family.</text>
</comment>
<dbReference type="InterPro" id="IPR008979">
    <property type="entry name" value="Galactose-bd-like_sf"/>
</dbReference>
<organism evidence="18 19">
    <name type="scientific">Mytilus galloprovincialis</name>
    <name type="common">Mediterranean mussel</name>
    <dbReference type="NCBI Taxonomy" id="29158"/>
    <lineage>
        <taxon>Eukaryota</taxon>
        <taxon>Metazoa</taxon>
        <taxon>Spiralia</taxon>
        <taxon>Lophotrochozoa</taxon>
        <taxon>Mollusca</taxon>
        <taxon>Bivalvia</taxon>
        <taxon>Autobranchia</taxon>
        <taxon>Pteriomorphia</taxon>
        <taxon>Mytilida</taxon>
        <taxon>Mytiloidea</taxon>
        <taxon>Mytilidae</taxon>
        <taxon>Mytilinae</taxon>
        <taxon>Mytilus</taxon>
    </lineage>
</organism>
<dbReference type="PROSITE" id="PS51234">
    <property type="entry name" value="TSP3"/>
    <property type="match status" value="3"/>
</dbReference>
<dbReference type="InterPro" id="IPR049883">
    <property type="entry name" value="NOTCH1_EGF-like"/>
</dbReference>
<accession>A0A8B6FEL9</accession>
<dbReference type="InterPro" id="IPR017897">
    <property type="entry name" value="Thrombospondin_3_rpt"/>
</dbReference>
<dbReference type="SUPFAM" id="SSF49785">
    <property type="entry name" value="Galactose-binding domain-like"/>
    <property type="match status" value="1"/>
</dbReference>
<dbReference type="GO" id="GO:0140359">
    <property type="term" value="F:ABC-type transporter activity"/>
    <property type="evidence" value="ECO:0007669"/>
    <property type="project" value="InterPro"/>
</dbReference>
<evidence type="ECO:0000313" key="19">
    <source>
        <dbReference type="Proteomes" id="UP000596742"/>
    </source>
</evidence>
<dbReference type="PROSITE" id="PS01186">
    <property type="entry name" value="EGF_2"/>
    <property type="match status" value="1"/>
</dbReference>
<evidence type="ECO:0000256" key="7">
    <source>
        <dbReference type="ARBA" id="ARBA00022837"/>
    </source>
</evidence>
<dbReference type="InterPro" id="IPR009030">
    <property type="entry name" value="Growth_fac_rcpt_cys_sf"/>
</dbReference>
<evidence type="ECO:0000256" key="13">
    <source>
        <dbReference type="PROSITE-ProRule" id="PRU00634"/>
    </source>
</evidence>
<evidence type="ECO:0000256" key="6">
    <source>
        <dbReference type="ARBA" id="ARBA00022737"/>
    </source>
</evidence>
<evidence type="ECO:0000259" key="17">
    <source>
        <dbReference type="PROSITE" id="PS50268"/>
    </source>
</evidence>
<reference evidence="18" key="1">
    <citation type="submission" date="2018-11" db="EMBL/GenBank/DDBJ databases">
        <authorList>
            <person name="Alioto T."/>
            <person name="Alioto T."/>
        </authorList>
    </citation>
    <scope>NUCLEOTIDE SEQUENCE</scope>
</reference>
<dbReference type="PROSITE" id="PS50026">
    <property type="entry name" value="EGF_3"/>
    <property type="match status" value="2"/>
</dbReference>
<sequence>MKESGDVEDKIITAGKKIKNMLSFEEETYSNDPGSPSMDGKFDFEFKAPSKTEKVKFWKKKSQKEENVHSSLMEIDKDSKLNIEETTKWPTGFFTQYTNLTIRSFKLSKGRILDKTKIIENVIICAIVSLIWFQLPRSEDTLRDRMGAVFFIGMHWGFIPMFDAVTSFPLEKIVINKERAGECGSPSTITPEGNDPTVETFNINTQTALFTLDLSLDYEVVTLYTVVIQVEDNVKTPPSTGTITVKEPSQLRLVSPLSTGTITVKISISSINWNHHILCWYLLNQLEPSQLRLVSPPSTGIITIKLEPSQLGLVSPPSTGTMTFKLEQSQLGFVSPPSTGTMTFKIKIKDVNDNCPELTQTNFDLIAVPSMQLSAIAQLFASDVDSDFNSLLVFSLSSISISPALDYNATHDLYNEVYTANTTLSFTAIVTDHGSPVRGAAASITFLVDNSCLMDVEYGVILYSLKVDNMTGEVFFRVPGYYYYEYECRDALGIQSGAILDDWISTSSAMEVSGGDRARLNMTALDVSFGGLTGAWVPSVQDTSQWIQVFLTEDYWIHTVQIQGQEDQPNWVRSFYVTSSNDSVTWTTYTNGTGDSIFEGAYDQNSIVNVTLDPPVYGMYIRIHPATWNNYIGLRFELIGCSHAKLMYYKTTCQRCLTSWFCNGDSTLQPCGRCDPPLDNSTCGRSPTEHSFGLAVECTTCPLGWICEDGYATPCEDFHYVECNDTYCPATCTHCESGYACRGGQKYLCNVGTYSDGNVEFCDMCPPGTYQDLTGQSTCLNCPAGHYSSKMKDRCNVCEAGTYAAADGSGCQSCSDTTQCPCLSSSSLCYLEELCYNMDGSFDCLSCPDGYEGNGVTCNDIDECYVGSPCWNTSACINTEPGYQCRACPHGYTGTYEDGLAWNNTRRIFQLYNYHHDPLYYQTCFDIDECAVNHGGCDSNSYCHNTPGSFYCGFCKEGYVGSSRTGCMLADFCLSGVHTCDSNAVCYFTGPEEYKCQCKTGWAGNGYICGEDPDQDGVPTLTISCTGPSCRRDNCATDPNSGQEDNDNDGMGDACDYDDDNDVIGDLDDNCVFVSNIVQTDSDGDGVGDVCDNCVIDANTDQTDGDGDGIGDVCDSDPDGDGIASGSDNCPFVYNLDQANADGDLVGDVCDNCPYVTNSAQTDTNENGIGDSCELQDSDGDGIQDTDDNCPYLANGEQSDTNGDGTGDFCDTDIDGDGVLNDEDNCVYISNPSQTDSDGNHRGDVCESDYDQDGTIDTLDNCPNNKFINESDFGTYTGLDLNPELTLQPAPSWMILHGGKEIRQISVTTKPVAYVGQSKLTSGEVIIYSGEMEENVQHSEGVAIMLSTEAQKTLIWWEPISARIIMEKFKSTNKRISLNIIQCYTPTNGAEDYIKERFYRLLEETTRKCSSKDITI</sequence>
<evidence type="ECO:0000256" key="1">
    <source>
        <dbReference type="ARBA" id="ARBA00004141"/>
    </source>
</evidence>
<evidence type="ECO:0000256" key="12">
    <source>
        <dbReference type="PROSITE-ProRule" id="PRU00076"/>
    </source>
</evidence>
<feature type="domain" description="EGF-like" evidence="16">
    <location>
        <begin position="969"/>
        <end position="1010"/>
    </location>
</feature>
<keyword evidence="10" id="KW-1015">Disulfide bond</keyword>
<dbReference type="PANTHER" id="PTHR10199">
    <property type="entry name" value="THROMBOSPONDIN"/>
    <property type="match status" value="1"/>
</dbReference>
<dbReference type="Pfam" id="PF02412">
    <property type="entry name" value="TSP_3"/>
    <property type="match status" value="6"/>
</dbReference>
<dbReference type="InterPro" id="IPR018097">
    <property type="entry name" value="EGF_Ca-bd_CS"/>
</dbReference>
<dbReference type="Gene3D" id="2.10.25.10">
    <property type="entry name" value="Laminin"/>
    <property type="match status" value="4"/>
</dbReference>
<feature type="repeat" description="TSP type-3" evidence="13">
    <location>
        <begin position="1103"/>
        <end position="1138"/>
    </location>
</feature>
<dbReference type="InterPro" id="IPR028974">
    <property type="entry name" value="TSP_type-3_rpt"/>
</dbReference>
<evidence type="ECO:0000256" key="11">
    <source>
        <dbReference type="PROSITE-ProRule" id="PRU00043"/>
    </source>
</evidence>
<evidence type="ECO:0000256" key="5">
    <source>
        <dbReference type="ARBA" id="ARBA00022729"/>
    </source>
</evidence>
<comment type="caution">
    <text evidence="12">Lacks conserved residue(s) required for the propagation of feature annotation.</text>
</comment>
<evidence type="ECO:0000259" key="15">
    <source>
        <dbReference type="PROSITE" id="PS50022"/>
    </source>
</evidence>
<dbReference type="PANTHER" id="PTHR10199:SF110">
    <property type="entry name" value="TSP C-TERMINAL DOMAIN-CONTAINING PROTEIN"/>
    <property type="match status" value="1"/>
</dbReference>
<dbReference type="Gene3D" id="2.10.50.10">
    <property type="entry name" value="Tumor Necrosis Factor Receptor, subunit A, domain 2"/>
    <property type="match status" value="1"/>
</dbReference>
<dbReference type="SUPFAM" id="SSF57184">
    <property type="entry name" value="Growth factor receptor domain"/>
    <property type="match status" value="2"/>
</dbReference>
<dbReference type="FunFam" id="2.60.120.260:FF:000016">
    <property type="entry name" value="Contactin-associated protein-like 4 isoform 1"/>
    <property type="match status" value="1"/>
</dbReference>
<feature type="domain" description="Cadherin" evidence="17">
    <location>
        <begin position="188"/>
        <end position="290"/>
    </location>
</feature>
<dbReference type="FunFam" id="2.10.25.10:FF:000170">
    <property type="entry name" value="thrombospondin-3 isoform X1"/>
    <property type="match status" value="1"/>
</dbReference>
<evidence type="ECO:0000256" key="2">
    <source>
        <dbReference type="ARBA" id="ARBA00009456"/>
    </source>
</evidence>
<dbReference type="InterPro" id="IPR011641">
    <property type="entry name" value="Tyr-kin_ephrin_A/B_rcpt-like"/>
</dbReference>
<dbReference type="FunFam" id="4.10.1080.10:FF:000001">
    <property type="entry name" value="Thrombospondin 3"/>
    <property type="match status" value="1"/>
</dbReference>
<dbReference type="Gene3D" id="4.10.1080.10">
    <property type="entry name" value="TSP type-3 repeat"/>
    <property type="match status" value="2"/>
</dbReference>
<dbReference type="GO" id="GO:0007156">
    <property type="term" value="P:homophilic cell adhesion via plasma membrane adhesion molecules"/>
    <property type="evidence" value="ECO:0007669"/>
    <property type="project" value="InterPro"/>
</dbReference>
<dbReference type="SMART" id="SM00179">
    <property type="entry name" value="EGF_CA"/>
    <property type="match status" value="3"/>
</dbReference>
<dbReference type="Pfam" id="PF07699">
    <property type="entry name" value="Ephrin_rec_like"/>
    <property type="match status" value="1"/>
</dbReference>
<feature type="repeat" description="TSP type-3" evidence="13">
    <location>
        <begin position="1044"/>
        <end position="1079"/>
    </location>
</feature>
<evidence type="ECO:0000259" key="16">
    <source>
        <dbReference type="PROSITE" id="PS50026"/>
    </source>
</evidence>
<dbReference type="CDD" id="cd00057">
    <property type="entry name" value="FA58C"/>
    <property type="match status" value="1"/>
</dbReference>
<dbReference type="SUPFAM" id="SSF49313">
    <property type="entry name" value="Cadherin-like"/>
    <property type="match status" value="1"/>
</dbReference>
<feature type="repeat" description="TSP type-3" evidence="13">
    <location>
        <begin position="1199"/>
        <end position="1234"/>
    </location>
</feature>
<dbReference type="PROSITE" id="PS01286">
    <property type="entry name" value="FA58C_2"/>
    <property type="match status" value="1"/>
</dbReference>
<proteinExistence type="inferred from homology"/>
<gene>
    <name evidence="18" type="ORF">MGAL_10B079850</name>
</gene>
<dbReference type="PROSITE" id="PS50268">
    <property type="entry name" value="CADHERIN_2"/>
    <property type="match status" value="1"/>
</dbReference>
<dbReference type="CDD" id="cd11304">
    <property type="entry name" value="Cadherin_repeat"/>
    <property type="match status" value="2"/>
</dbReference>
<keyword evidence="8" id="KW-1133">Transmembrane helix</keyword>
<keyword evidence="6" id="KW-0677">Repeat</keyword>
<protein>
    <submittedName>
        <fullName evidence="18">Thrombospondin 2/3/4/5</fullName>
    </submittedName>
</protein>
<keyword evidence="19" id="KW-1185">Reference proteome</keyword>
<dbReference type="InterPro" id="IPR001881">
    <property type="entry name" value="EGF-like_Ca-bd_dom"/>
</dbReference>
<comment type="subcellular location">
    <subcellularLocation>
        <location evidence="1">Membrane</location>
        <topology evidence="1">Multi-pass membrane protein</topology>
    </subcellularLocation>
</comment>
<keyword evidence="4" id="KW-0812">Transmembrane</keyword>
<dbReference type="InterPro" id="IPR000421">
    <property type="entry name" value="FA58C"/>
</dbReference>
<evidence type="ECO:0000256" key="9">
    <source>
        <dbReference type="ARBA" id="ARBA00023136"/>
    </source>
</evidence>
<dbReference type="FunFam" id="4.10.1080.10:FF:000004">
    <property type="entry name" value="Cartilage oligomeric matrix protein"/>
    <property type="match status" value="1"/>
</dbReference>
<dbReference type="InterPro" id="IPR002126">
    <property type="entry name" value="Cadherin-like_dom"/>
</dbReference>
<keyword evidence="7 11" id="KW-0106">Calcium</keyword>
<dbReference type="InterPro" id="IPR024731">
    <property type="entry name" value="NELL2-like_EGF"/>
</dbReference>
<keyword evidence="3 12" id="KW-0245">EGF-like domain</keyword>
<dbReference type="Pfam" id="PF12947">
    <property type="entry name" value="EGF_3"/>
    <property type="match status" value="1"/>
</dbReference>
<keyword evidence="9" id="KW-0472">Membrane</keyword>
<feature type="compositionally biased region" description="Acidic residues" evidence="14">
    <location>
        <begin position="1044"/>
        <end position="1055"/>
    </location>
</feature>
<evidence type="ECO:0000256" key="8">
    <source>
        <dbReference type="ARBA" id="ARBA00022989"/>
    </source>
</evidence>
<evidence type="ECO:0000256" key="4">
    <source>
        <dbReference type="ARBA" id="ARBA00022692"/>
    </source>
</evidence>
<evidence type="ECO:0000256" key="14">
    <source>
        <dbReference type="SAM" id="MobiDB-lite"/>
    </source>
</evidence>
<dbReference type="PROSITE" id="PS01187">
    <property type="entry name" value="EGF_CA"/>
    <property type="match status" value="2"/>
</dbReference>
<dbReference type="Proteomes" id="UP000596742">
    <property type="component" value="Unassembled WGS sequence"/>
</dbReference>
<dbReference type="InterPro" id="IPR003367">
    <property type="entry name" value="Thrombospondin_3-like_rpt"/>
</dbReference>
<dbReference type="GO" id="GO:0005509">
    <property type="term" value="F:calcium ion binding"/>
    <property type="evidence" value="ECO:0007669"/>
    <property type="project" value="UniProtKB-UniRule"/>
</dbReference>
<comment type="caution">
    <text evidence="18">The sequence shown here is derived from an EMBL/GenBank/DDBJ whole genome shotgun (WGS) entry which is preliminary data.</text>
</comment>
<dbReference type="InterPro" id="IPR015919">
    <property type="entry name" value="Cadherin-like_sf"/>
</dbReference>
<dbReference type="OrthoDB" id="14563at2759"/>
<dbReference type="EMBL" id="UYJE01006782">
    <property type="protein sequence ID" value="VDI48888.1"/>
    <property type="molecule type" value="Genomic_DNA"/>
</dbReference>
<evidence type="ECO:0000256" key="10">
    <source>
        <dbReference type="ARBA" id="ARBA00023157"/>
    </source>
</evidence>
<dbReference type="Pfam" id="PF00754">
    <property type="entry name" value="F5_F8_type_C"/>
    <property type="match status" value="1"/>
</dbReference>